<dbReference type="Gene3D" id="1.10.287.130">
    <property type="match status" value="1"/>
</dbReference>
<keyword evidence="4" id="KW-0597">Phosphoprotein</keyword>
<dbReference type="Pfam" id="PF00512">
    <property type="entry name" value="HisKA"/>
    <property type="match status" value="1"/>
</dbReference>
<keyword evidence="7" id="KW-0902">Two-component regulatory system</keyword>
<dbReference type="Gene3D" id="3.30.450.20">
    <property type="entry name" value="PAS domain"/>
    <property type="match status" value="1"/>
</dbReference>
<evidence type="ECO:0000256" key="4">
    <source>
        <dbReference type="ARBA" id="ARBA00022553"/>
    </source>
</evidence>
<comment type="subcellular location">
    <subcellularLocation>
        <location evidence="2">Cell membrane</location>
    </subcellularLocation>
</comment>
<dbReference type="InterPro" id="IPR036097">
    <property type="entry name" value="HisK_dim/P_sf"/>
</dbReference>
<dbReference type="GO" id="GO:0016301">
    <property type="term" value="F:kinase activity"/>
    <property type="evidence" value="ECO:0007669"/>
    <property type="project" value="UniProtKB-KW"/>
</dbReference>
<keyword evidence="8" id="KW-0812">Transmembrane</keyword>
<evidence type="ECO:0000313" key="10">
    <source>
        <dbReference type="EMBL" id="GAA4921210.1"/>
    </source>
</evidence>
<dbReference type="SMART" id="SM00388">
    <property type="entry name" value="HisKA"/>
    <property type="match status" value="1"/>
</dbReference>
<keyword evidence="8" id="KW-0472">Membrane</keyword>
<evidence type="ECO:0000256" key="1">
    <source>
        <dbReference type="ARBA" id="ARBA00000085"/>
    </source>
</evidence>
<feature type="domain" description="Histidine kinase" evidence="9">
    <location>
        <begin position="329"/>
        <end position="551"/>
    </location>
</feature>
<evidence type="ECO:0000256" key="3">
    <source>
        <dbReference type="ARBA" id="ARBA00012438"/>
    </source>
</evidence>
<dbReference type="InterPro" id="IPR036890">
    <property type="entry name" value="HATPase_C_sf"/>
</dbReference>
<comment type="caution">
    <text evidence="10">The sequence shown here is derived from an EMBL/GenBank/DDBJ whole genome shotgun (WGS) entry which is preliminary data.</text>
</comment>
<dbReference type="InterPro" id="IPR035965">
    <property type="entry name" value="PAS-like_dom_sf"/>
</dbReference>
<feature type="transmembrane region" description="Helical" evidence="8">
    <location>
        <begin position="16"/>
        <end position="37"/>
    </location>
</feature>
<evidence type="ECO:0000256" key="6">
    <source>
        <dbReference type="ARBA" id="ARBA00022777"/>
    </source>
</evidence>
<dbReference type="SUPFAM" id="SSF55785">
    <property type="entry name" value="PYP-like sensor domain (PAS domain)"/>
    <property type="match status" value="1"/>
</dbReference>
<dbReference type="PANTHER" id="PTHR43047:SF72">
    <property type="entry name" value="OSMOSENSING HISTIDINE PROTEIN KINASE SLN1"/>
    <property type="match status" value="1"/>
</dbReference>
<dbReference type="SUPFAM" id="SSF55874">
    <property type="entry name" value="ATPase domain of HSP90 chaperone/DNA topoisomerase II/histidine kinase"/>
    <property type="match status" value="1"/>
</dbReference>
<dbReference type="Gene3D" id="3.30.565.10">
    <property type="entry name" value="Histidine kinase-like ATPase, C-terminal domain"/>
    <property type="match status" value="1"/>
</dbReference>
<dbReference type="InterPro" id="IPR004358">
    <property type="entry name" value="Sig_transdc_His_kin-like_C"/>
</dbReference>
<keyword evidence="8" id="KW-1133">Transmembrane helix</keyword>
<sequence length="563" mass="59959">MIVAALLYLSSDKTAVVVQHATFVGALVAPVVVLVAARPSGPALVGSALGVLLLAVATVLVLMSPKEGPSRLMWWVVPTLNIMACGVFRVATAPGGALISSLVLVPALWLVLRFRGRGAGAAVLLVLLTITAPSLVVFETHLSLAGVARYLILPVTMVLLALAVLGILQRQDAAFAQSQESLVRQREAARELARSDDRLRGVLENLNVGVLVMDAQGNDVMTNHTQRELHSLVSPPDNSDPTESGHLVFRLDGSCMPPEERPAARANAGETFDNVMFRAGAPGPEQRVVSCTARFIADQEGSLDSILLMFRDVTIDTNLLRAQQDVIANVSHEMRTPLTSIVGFTDFAADSLEQLEDTQARSDVAEYLTVIRRGAEKLSALVEDLLLQQQAALGKLALNLEPLDLSNLAQECVEGFRPLAQERGITVDLDLNAMPNVPADCQRMIQVLDNLVGNALKYTQRGGRVLVAAETTAQGALLQVSDNGPGMTRDETSRIFTPFYRAVSARRSEKGGAGLGLALTKSIVDAHGGDIRVTSALGGGSTFSVLLPFAIPGKDHESGERTL</sequence>
<evidence type="ECO:0000256" key="5">
    <source>
        <dbReference type="ARBA" id="ARBA00022679"/>
    </source>
</evidence>
<dbReference type="EMBL" id="BAABLW010000007">
    <property type="protein sequence ID" value="GAA4921210.1"/>
    <property type="molecule type" value="Genomic_DNA"/>
</dbReference>
<feature type="transmembrane region" description="Helical" evidence="8">
    <location>
        <begin position="150"/>
        <end position="168"/>
    </location>
</feature>
<evidence type="ECO:0000259" key="9">
    <source>
        <dbReference type="PROSITE" id="PS50109"/>
    </source>
</evidence>
<keyword evidence="5" id="KW-0808">Transferase</keyword>
<dbReference type="PROSITE" id="PS50109">
    <property type="entry name" value="HIS_KIN"/>
    <property type="match status" value="1"/>
</dbReference>
<gene>
    <name evidence="10" type="ORF">GCM10025790_16910</name>
</gene>
<feature type="transmembrane region" description="Helical" evidence="8">
    <location>
        <begin position="119"/>
        <end position="138"/>
    </location>
</feature>
<dbReference type="Proteomes" id="UP001500368">
    <property type="component" value="Unassembled WGS sequence"/>
</dbReference>
<feature type="transmembrane region" description="Helical" evidence="8">
    <location>
        <begin position="96"/>
        <end position="112"/>
    </location>
</feature>
<dbReference type="CDD" id="cd00075">
    <property type="entry name" value="HATPase"/>
    <property type="match status" value="1"/>
</dbReference>
<dbReference type="InterPro" id="IPR005467">
    <property type="entry name" value="His_kinase_dom"/>
</dbReference>
<dbReference type="InterPro" id="IPR003594">
    <property type="entry name" value="HATPase_dom"/>
</dbReference>
<protein>
    <recommendedName>
        <fullName evidence="3">histidine kinase</fullName>
        <ecNumber evidence="3">2.7.13.3</ecNumber>
    </recommendedName>
</protein>
<dbReference type="PANTHER" id="PTHR43047">
    <property type="entry name" value="TWO-COMPONENT HISTIDINE PROTEIN KINASE"/>
    <property type="match status" value="1"/>
</dbReference>
<evidence type="ECO:0000313" key="11">
    <source>
        <dbReference type="Proteomes" id="UP001500368"/>
    </source>
</evidence>
<evidence type="ECO:0000256" key="2">
    <source>
        <dbReference type="ARBA" id="ARBA00004236"/>
    </source>
</evidence>
<evidence type="ECO:0000256" key="8">
    <source>
        <dbReference type="SAM" id="Phobius"/>
    </source>
</evidence>
<accession>A0ABP9G420</accession>
<dbReference type="CDD" id="cd00082">
    <property type="entry name" value="HisKA"/>
    <property type="match status" value="1"/>
</dbReference>
<reference evidence="11" key="1">
    <citation type="journal article" date="2019" name="Int. J. Syst. Evol. Microbiol.">
        <title>The Global Catalogue of Microorganisms (GCM) 10K type strain sequencing project: providing services to taxonomists for standard genome sequencing and annotation.</title>
        <authorList>
            <consortium name="The Broad Institute Genomics Platform"/>
            <consortium name="The Broad Institute Genome Sequencing Center for Infectious Disease"/>
            <person name="Wu L."/>
            <person name="Ma J."/>
        </authorList>
    </citation>
    <scope>NUCLEOTIDE SEQUENCE [LARGE SCALE GENOMIC DNA]</scope>
    <source>
        <strain evidence="11">JCM 19129</strain>
    </source>
</reference>
<organism evidence="10 11">
    <name type="scientific">Nesterenkonia rhizosphaerae</name>
    <dbReference type="NCBI Taxonomy" id="1348272"/>
    <lineage>
        <taxon>Bacteria</taxon>
        <taxon>Bacillati</taxon>
        <taxon>Actinomycetota</taxon>
        <taxon>Actinomycetes</taxon>
        <taxon>Micrococcales</taxon>
        <taxon>Micrococcaceae</taxon>
        <taxon>Nesterenkonia</taxon>
    </lineage>
</organism>
<dbReference type="SUPFAM" id="SSF47384">
    <property type="entry name" value="Homodimeric domain of signal transducing histidine kinase"/>
    <property type="match status" value="1"/>
</dbReference>
<dbReference type="Pfam" id="PF02518">
    <property type="entry name" value="HATPase_c"/>
    <property type="match status" value="1"/>
</dbReference>
<dbReference type="PRINTS" id="PR00344">
    <property type="entry name" value="BCTRLSENSOR"/>
</dbReference>
<evidence type="ECO:0000256" key="7">
    <source>
        <dbReference type="ARBA" id="ARBA00023012"/>
    </source>
</evidence>
<dbReference type="InterPro" id="IPR003661">
    <property type="entry name" value="HisK_dim/P_dom"/>
</dbReference>
<feature type="transmembrane region" description="Helical" evidence="8">
    <location>
        <begin position="43"/>
        <end position="63"/>
    </location>
</feature>
<proteinExistence type="predicted"/>
<keyword evidence="11" id="KW-1185">Reference proteome</keyword>
<keyword evidence="6 10" id="KW-0418">Kinase</keyword>
<dbReference type="EC" id="2.7.13.3" evidence="3"/>
<dbReference type="SMART" id="SM00387">
    <property type="entry name" value="HATPase_c"/>
    <property type="match status" value="1"/>
</dbReference>
<comment type="catalytic activity">
    <reaction evidence="1">
        <text>ATP + protein L-histidine = ADP + protein N-phospho-L-histidine.</text>
        <dbReference type="EC" id="2.7.13.3"/>
    </reaction>
</comment>
<name>A0ABP9G420_9MICC</name>